<comment type="caution">
    <text evidence="2">The sequence shown here is derived from an EMBL/GenBank/DDBJ whole genome shotgun (WGS) entry which is preliminary data.</text>
</comment>
<evidence type="ECO:0000313" key="3">
    <source>
        <dbReference type="Proteomes" id="UP001171916"/>
    </source>
</evidence>
<evidence type="ECO:0000256" key="1">
    <source>
        <dbReference type="SAM" id="Phobius"/>
    </source>
</evidence>
<keyword evidence="1" id="KW-0472">Membrane</keyword>
<keyword evidence="1" id="KW-1133">Transmembrane helix</keyword>
<feature type="transmembrane region" description="Helical" evidence="1">
    <location>
        <begin position="45"/>
        <end position="70"/>
    </location>
</feature>
<keyword evidence="3" id="KW-1185">Reference proteome</keyword>
<dbReference type="RefSeq" id="WP_289999483.1">
    <property type="nucleotide sequence ID" value="NZ_JAUEPH010000003.1"/>
</dbReference>
<gene>
    <name evidence="2" type="ORF">QVH07_07180</name>
</gene>
<keyword evidence="1" id="KW-0812">Transmembrane</keyword>
<evidence type="ECO:0000313" key="2">
    <source>
        <dbReference type="EMBL" id="MDN3203926.1"/>
    </source>
</evidence>
<dbReference type="EMBL" id="JAUEPH010000003">
    <property type="protein sequence ID" value="MDN3203926.1"/>
    <property type="molecule type" value="Genomic_DNA"/>
</dbReference>
<proteinExistence type="predicted"/>
<protein>
    <submittedName>
        <fullName evidence="2">Uncharacterized protein</fullName>
    </submittedName>
</protein>
<dbReference type="Proteomes" id="UP001171916">
    <property type="component" value="Unassembled WGS sequence"/>
</dbReference>
<name>A0ABT7YBN1_9BACT</name>
<sequence>MKFFEYKNYHFWSDGLKVGGAVLVLGGSIVLIAPFLFPVEQSVKSIALGAGAISIGVILLGSYSGILFDFSNKRWKHYQRWAGISFGDWEPIPEVKKLDMIHHEVERSNIPNGIHPTITSRYKSYKCVIFMEGQQPLVLDFRNEKKAIKAMELFSDELM</sequence>
<accession>A0ABT7YBN1</accession>
<reference evidence="2" key="1">
    <citation type="submission" date="2023-06" db="EMBL/GenBank/DDBJ databases">
        <title>Robiginitalea aurantiacus sp. nov. and Algoriphagus sediminis sp. nov., isolated from coastal sediment.</title>
        <authorList>
            <person name="Zhou Z.Y."/>
            <person name="An J."/>
            <person name="Jia Y.W."/>
            <person name="Du Z.J."/>
        </authorList>
    </citation>
    <scope>NUCLEOTIDE SEQUENCE</scope>
    <source>
        <strain evidence="2">C2-7</strain>
    </source>
</reference>
<organism evidence="2 3">
    <name type="scientific">Algoriphagus sediminis</name>
    <dbReference type="NCBI Taxonomy" id="3057113"/>
    <lineage>
        <taxon>Bacteria</taxon>
        <taxon>Pseudomonadati</taxon>
        <taxon>Bacteroidota</taxon>
        <taxon>Cytophagia</taxon>
        <taxon>Cytophagales</taxon>
        <taxon>Cyclobacteriaceae</taxon>
        <taxon>Algoriphagus</taxon>
    </lineage>
</organism>
<feature type="transmembrane region" description="Helical" evidence="1">
    <location>
        <begin position="21"/>
        <end position="39"/>
    </location>
</feature>